<evidence type="ECO:0000313" key="1">
    <source>
        <dbReference type="EMBL" id="EFX85325.1"/>
    </source>
</evidence>
<dbReference type="PhylomeDB" id="E9G4M7"/>
<dbReference type="KEGG" id="dpx:DAPPUDRAFT_237876"/>
<keyword evidence="2" id="KW-1185">Reference proteome</keyword>
<gene>
    <name evidence="1" type="ORF">DAPPUDRAFT_237876</name>
</gene>
<evidence type="ECO:0000313" key="2">
    <source>
        <dbReference type="Proteomes" id="UP000000305"/>
    </source>
</evidence>
<dbReference type="PANTHER" id="PTHR33488:SF2">
    <property type="entry name" value="EARLY ENDOSOME ANTIGEN 1-LIKE"/>
    <property type="match status" value="1"/>
</dbReference>
<accession>E9G4M7</accession>
<proteinExistence type="predicted"/>
<dbReference type="Proteomes" id="UP000000305">
    <property type="component" value="Unassembled WGS sequence"/>
</dbReference>
<reference evidence="1 2" key="1">
    <citation type="journal article" date="2011" name="Science">
        <title>The ecoresponsive genome of Daphnia pulex.</title>
        <authorList>
            <person name="Colbourne J.K."/>
            <person name="Pfrender M.E."/>
            <person name="Gilbert D."/>
            <person name="Thomas W.K."/>
            <person name="Tucker A."/>
            <person name="Oakley T.H."/>
            <person name="Tokishita S."/>
            <person name="Aerts A."/>
            <person name="Arnold G.J."/>
            <person name="Basu M.K."/>
            <person name="Bauer D.J."/>
            <person name="Caceres C.E."/>
            <person name="Carmel L."/>
            <person name="Casola C."/>
            <person name="Choi J.H."/>
            <person name="Detter J.C."/>
            <person name="Dong Q."/>
            <person name="Dusheyko S."/>
            <person name="Eads B.D."/>
            <person name="Frohlich T."/>
            <person name="Geiler-Samerotte K.A."/>
            <person name="Gerlach D."/>
            <person name="Hatcher P."/>
            <person name="Jogdeo S."/>
            <person name="Krijgsveld J."/>
            <person name="Kriventseva E.V."/>
            <person name="Kultz D."/>
            <person name="Laforsch C."/>
            <person name="Lindquist E."/>
            <person name="Lopez J."/>
            <person name="Manak J.R."/>
            <person name="Muller J."/>
            <person name="Pangilinan J."/>
            <person name="Patwardhan R.P."/>
            <person name="Pitluck S."/>
            <person name="Pritham E.J."/>
            <person name="Rechtsteiner A."/>
            <person name="Rho M."/>
            <person name="Rogozin I.B."/>
            <person name="Sakarya O."/>
            <person name="Salamov A."/>
            <person name="Schaack S."/>
            <person name="Shapiro H."/>
            <person name="Shiga Y."/>
            <person name="Skalitzky C."/>
            <person name="Smith Z."/>
            <person name="Souvorov A."/>
            <person name="Sung W."/>
            <person name="Tang Z."/>
            <person name="Tsuchiya D."/>
            <person name="Tu H."/>
            <person name="Vos H."/>
            <person name="Wang M."/>
            <person name="Wolf Y.I."/>
            <person name="Yamagata H."/>
            <person name="Yamada T."/>
            <person name="Ye Y."/>
            <person name="Shaw J.R."/>
            <person name="Andrews J."/>
            <person name="Crease T.J."/>
            <person name="Tang H."/>
            <person name="Lucas S.M."/>
            <person name="Robertson H.M."/>
            <person name="Bork P."/>
            <person name="Koonin E.V."/>
            <person name="Zdobnov E.M."/>
            <person name="Grigoriev I.V."/>
            <person name="Lynch M."/>
            <person name="Boore J.L."/>
        </authorList>
    </citation>
    <scope>NUCLEOTIDE SEQUENCE [LARGE SCALE GENOMIC DNA]</scope>
</reference>
<dbReference type="AlphaFoldDB" id="E9G4M7"/>
<name>E9G4M7_DAPPU</name>
<dbReference type="EMBL" id="GL732532">
    <property type="protein sequence ID" value="EFX85325.1"/>
    <property type="molecule type" value="Genomic_DNA"/>
</dbReference>
<sequence>MRLTSPTYCLSRWNTSKKQSDRSEQLSQGFVPEFRRVRELIEETLVVVGDTKRDNEFELQKIERDLKTLSRRRKTGQDVVRTNTLNAAKRTHAEKIRALEEGMKELGSLKTDWVSLLMGGFYYKMEEFIVMQSYRRKQISYRIQKANEASFLVYGVSDMYINVSTEHIVDQIASSNQIKTSPVDFRVIVLPKMRDGRASYRIREYIKADETSLREKLADRHNQILNEYQWMIDCSSPEDREFKRKE</sequence>
<dbReference type="PANTHER" id="PTHR33488">
    <property type="entry name" value="ZGC:162509"/>
    <property type="match status" value="1"/>
</dbReference>
<dbReference type="InParanoid" id="E9G4M7"/>
<dbReference type="HOGENOM" id="CLU_1130061_0_0_1"/>
<organism evidence="1 2">
    <name type="scientific">Daphnia pulex</name>
    <name type="common">Water flea</name>
    <dbReference type="NCBI Taxonomy" id="6669"/>
    <lineage>
        <taxon>Eukaryota</taxon>
        <taxon>Metazoa</taxon>
        <taxon>Ecdysozoa</taxon>
        <taxon>Arthropoda</taxon>
        <taxon>Crustacea</taxon>
        <taxon>Branchiopoda</taxon>
        <taxon>Diplostraca</taxon>
        <taxon>Cladocera</taxon>
        <taxon>Anomopoda</taxon>
        <taxon>Daphniidae</taxon>
        <taxon>Daphnia</taxon>
    </lineage>
</organism>
<protein>
    <submittedName>
        <fullName evidence="1">Uncharacterized protein</fullName>
    </submittedName>
</protein>